<dbReference type="KEGG" id="har:HEAR2106"/>
<feature type="compositionally biased region" description="Basic and acidic residues" evidence="1">
    <location>
        <begin position="69"/>
        <end position="78"/>
    </location>
</feature>
<feature type="compositionally biased region" description="Basic and acidic residues" evidence="1">
    <location>
        <begin position="29"/>
        <end position="60"/>
    </location>
</feature>
<dbReference type="Proteomes" id="UP000006697">
    <property type="component" value="Chromosome"/>
</dbReference>
<dbReference type="AlphaFoldDB" id="A4G6V6"/>
<evidence type="ECO:0000256" key="1">
    <source>
        <dbReference type="SAM" id="MobiDB-lite"/>
    </source>
</evidence>
<proteinExistence type="predicted"/>
<gene>
    <name evidence="2" type="ordered locus">HEAR2106</name>
</gene>
<sequence>MSPSPSIDCMTIHQSSIKENFMAKQGKTSFEKADKSGDKKNNSGQQGKRDNTETPDKNLDPESEFAVNELREEQRNTH</sequence>
<evidence type="ECO:0000313" key="3">
    <source>
        <dbReference type="Proteomes" id="UP000006697"/>
    </source>
</evidence>
<keyword evidence="3" id="KW-1185">Reference proteome</keyword>
<reference evidence="2 3" key="1">
    <citation type="journal article" date="2007" name="PLoS Genet.">
        <title>A tale of two oxidation states: bacterial colonization of arsenic-rich environments.</title>
        <authorList>
            <person name="Muller D."/>
            <person name="Medigue C."/>
            <person name="Koechler S."/>
            <person name="Barbe V."/>
            <person name="Barakat M."/>
            <person name="Talla E."/>
            <person name="Bonnefoy V."/>
            <person name="Krin E."/>
            <person name="Arsene-Ploetze F."/>
            <person name="Carapito C."/>
            <person name="Chandler M."/>
            <person name="Cournoyer B."/>
            <person name="Cruveiller S."/>
            <person name="Dossat C."/>
            <person name="Duval S."/>
            <person name="Heymann M."/>
            <person name="Leize E."/>
            <person name="Lieutaud A."/>
            <person name="Lievremont D."/>
            <person name="Makita Y."/>
            <person name="Mangenot S."/>
            <person name="Nitschke W."/>
            <person name="Ortet P."/>
            <person name="Perdrial N."/>
            <person name="Schoepp B."/>
            <person name="Siguier N."/>
            <person name="Simeonova D.D."/>
            <person name="Rouy Z."/>
            <person name="Segurens B."/>
            <person name="Turlin E."/>
            <person name="Vallenet D."/>
            <person name="Van Dorsselaer A."/>
            <person name="Weiss S."/>
            <person name="Weissenbach J."/>
            <person name="Lett M.C."/>
            <person name="Danchin A."/>
            <person name="Bertin P.N."/>
        </authorList>
    </citation>
    <scope>NUCLEOTIDE SEQUENCE [LARGE SCALE GENOMIC DNA]</scope>
    <source>
        <strain evidence="3">ULPAs1</strain>
    </source>
</reference>
<accession>A4G6V6</accession>
<dbReference type="EMBL" id="CU207211">
    <property type="protein sequence ID" value="CAL62243.1"/>
    <property type="molecule type" value="Genomic_DNA"/>
</dbReference>
<evidence type="ECO:0000313" key="2">
    <source>
        <dbReference type="EMBL" id="CAL62243.1"/>
    </source>
</evidence>
<dbReference type="HOGENOM" id="CLU_2617169_0_0_4"/>
<protein>
    <submittedName>
        <fullName evidence="2">Uncharacterized protein</fullName>
    </submittedName>
</protein>
<feature type="region of interest" description="Disordered" evidence="1">
    <location>
        <begin position="18"/>
        <end position="78"/>
    </location>
</feature>
<organism evidence="2 3">
    <name type="scientific">Herminiimonas arsenicoxydans</name>
    <dbReference type="NCBI Taxonomy" id="204773"/>
    <lineage>
        <taxon>Bacteria</taxon>
        <taxon>Pseudomonadati</taxon>
        <taxon>Pseudomonadota</taxon>
        <taxon>Betaproteobacteria</taxon>
        <taxon>Burkholderiales</taxon>
        <taxon>Oxalobacteraceae</taxon>
        <taxon>Herminiimonas</taxon>
    </lineage>
</organism>
<name>A4G6V6_HERAR</name>